<dbReference type="Proteomes" id="UP000006875">
    <property type="component" value="Chromosome"/>
</dbReference>
<gene>
    <name evidence="1" type="ordered locus">Ilyop_1011</name>
</gene>
<reference evidence="1 2" key="1">
    <citation type="journal article" date="2010" name="Stand. Genomic Sci.">
        <title>Complete genome sequence of Ilyobacter polytropus type strain (CuHbu1).</title>
        <authorList>
            <person name="Sikorski J."/>
            <person name="Chertkov O."/>
            <person name="Lapidus A."/>
            <person name="Nolan M."/>
            <person name="Lucas S."/>
            <person name="Del Rio T.G."/>
            <person name="Tice H."/>
            <person name="Cheng J.F."/>
            <person name="Tapia R."/>
            <person name="Han C."/>
            <person name="Goodwin L."/>
            <person name="Pitluck S."/>
            <person name="Liolios K."/>
            <person name="Ivanova N."/>
            <person name="Mavromatis K."/>
            <person name="Mikhailova N."/>
            <person name="Pati A."/>
            <person name="Chen A."/>
            <person name="Palaniappan K."/>
            <person name="Land M."/>
            <person name="Hauser L."/>
            <person name="Chang Y.J."/>
            <person name="Jeffries C.D."/>
            <person name="Brambilla E."/>
            <person name="Yasawong M."/>
            <person name="Rohde M."/>
            <person name="Pukall R."/>
            <person name="Spring S."/>
            <person name="Goker M."/>
            <person name="Woyke T."/>
            <person name="Bristow J."/>
            <person name="Eisen J.A."/>
            <person name="Markowitz V."/>
            <person name="Hugenholtz P."/>
            <person name="Kyrpides N.C."/>
            <person name="Klenk H.P."/>
        </authorList>
    </citation>
    <scope>NUCLEOTIDE SEQUENCE [LARGE SCALE GENOMIC DNA]</scope>
    <source>
        <strain evidence="2">ATCC 51220 / DSM 2926 / LMG 16218 / CuHBu1</strain>
    </source>
</reference>
<keyword evidence="2" id="KW-1185">Reference proteome</keyword>
<accession>E3H993</accession>
<dbReference type="KEGG" id="ipo:Ilyop_1011"/>
<dbReference type="RefSeq" id="WP_013387460.1">
    <property type="nucleotide sequence ID" value="NC_014632.1"/>
</dbReference>
<name>E3H993_ILYPC</name>
<dbReference type="AlphaFoldDB" id="E3H993"/>
<dbReference type="EMBL" id="CP002281">
    <property type="protein sequence ID" value="ADO82792.1"/>
    <property type="molecule type" value="Genomic_DNA"/>
</dbReference>
<proteinExistence type="predicted"/>
<evidence type="ECO:0000313" key="2">
    <source>
        <dbReference type="Proteomes" id="UP000006875"/>
    </source>
</evidence>
<organism evidence="1 2">
    <name type="scientific">Ilyobacter polytropus (strain ATCC 51220 / DSM 2926 / LMG 16218 / CuHBu1)</name>
    <dbReference type="NCBI Taxonomy" id="572544"/>
    <lineage>
        <taxon>Bacteria</taxon>
        <taxon>Fusobacteriati</taxon>
        <taxon>Fusobacteriota</taxon>
        <taxon>Fusobacteriia</taxon>
        <taxon>Fusobacteriales</taxon>
        <taxon>Fusobacteriaceae</taxon>
        <taxon>Ilyobacter</taxon>
    </lineage>
</organism>
<protein>
    <submittedName>
        <fullName evidence="1">Uncharacterized protein</fullName>
    </submittedName>
</protein>
<dbReference type="HOGENOM" id="CLU_831004_0_0_0"/>
<evidence type="ECO:0000313" key="1">
    <source>
        <dbReference type="EMBL" id="ADO82792.1"/>
    </source>
</evidence>
<sequence length="334" mass="40749">MRKISIIVFIIILEILCLADNWDEYDLYLMKNNEITKNLNLNDSQREIIYSYLNSIYDSDSAIEYSNLTIYKLEELLEKFKKPGYEIDELYFAKFLHLVNTWNVAYYYDYYWNYVDIKTGLKDNSKITWNYSKRDVVTNFYKEAIPFHNLFFNLNWDGFYRYWDTKKKKYKKRTENDAAVRIYNAFYKENSRDIFTENYYRMIRDYRTERNLYFYSRAKLEELRSILYRDYDKNYLKIKILNKYQENLESCFRNVDFIARLKIFDLPLNYAMNYENIYATALMYGDFGKVNSKNQNLMKRSALNFAKISPLIGYTVHSNTHQLYINTQKNLKIT</sequence>
<dbReference type="STRING" id="572544.Ilyop_1011"/>